<dbReference type="AlphaFoldDB" id="A0A6J6EQ03"/>
<organism evidence="3">
    <name type="scientific">freshwater metagenome</name>
    <dbReference type="NCBI Taxonomy" id="449393"/>
    <lineage>
        <taxon>unclassified sequences</taxon>
        <taxon>metagenomes</taxon>
        <taxon>ecological metagenomes</taxon>
    </lineage>
</organism>
<dbReference type="EMBL" id="CAEZTT010000079">
    <property type="protein sequence ID" value="CAB4578572.1"/>
    <property type="molecule type" value="Genomic_DNA"/>
</dbReference>
<evidence type="ECO:0000256" key="2">
    <source>
        <dbReference type="SAM" id="Phobius"/>
    </source>
</evidence>
<name>A0A6J6EQ03_9ZZZZ</name>
<sequence length="181" mass="19052">MSVIPLPLNPAVINALVGLGYLHQFNNIYQNVDFAKIGAKASDLYQNTIVPSATSAAAAASDLYHNVIAPSATGAAATASDLYQNTIVPTATGAATKAGEMYSRLPTVDYVVNGPKPTYLSMLSKYATENPLIASAAALGGLGLGSYGLYKLYNKATAKKKPVKKTRRARKVKSTQKTKQV</sequence>
<evidence type="ECO:0000313" key="3">
    <source>
        <dbReference type="EMBL" id="CAB4578572.1"/>
    </source>
</evidence>
<gene>
    <name evidence="3" type="ORF">UFOPK1726_00737</name>
</gene>
<feature type="region of interest" description="Disordered" evidence="1">
    <location>
        <begin position="161"/>
        <end position="181"/>
    </location>
</feature>
<reference evidence="3" key="1">
    <citation type="submission" date="2020-05" db="EMBL/GenBank/DDBJ databases">
        <authorList>
            <person name="Chiriac C."/>
            <person name="Salcher M."/>
            <person name="Ghai R."/>
            <person name="Kavagutti S V."/>
        </authorList>
    </citation>
    <scope>NUCLEOTIDE SEQUENCE</scope>
</reference>
<keyword evidence="2" id="KW-0472">Membrane</keyword>
<keyword evidence="2" id="KW-0812">Transmembrane</keyword>
<feature type="transmembrane region" description="Helical" evidence="2">
    <location>
        <begin position="132"/>
        <end position="150"/>
    </location>
</feature>
<keyword evidence="2" id="KW-1133">Transmembrane helix</keyword>
<accession>A0A6J6EQ03</accession>
<protein>
    <submittedName>
        <fullName evidence="3">Unannotated protein</fullName>
    </submittedName>
</protein>
<proteinExistence type="predicted"/>
<evidence type="ECO:0000256" key="1">
    <source>
        <dbReference type="SAM" id="MobiDB-lite"/>
    </source>
</evidence>